<dbReference type="PANTHER" id="PTHR23135:SF4">
    <property type="entry name" value="UDP-N-ACETYLMURAMOYL-L-ALANYL-D-GLUTAMATE--2,6-DIAMINOPIMELATE LIGASE MURE HOMOLOG, CHLOROPLASTIC"/>
    <property type="match status" value="1"/>
</dbReference>
<dbReference type="InterPro" id="IPR036615">
    <property type="entry name" value="Mur_ligase_C_dom_sf"/>
</dbReference>
<dbReference type="InterPro" id="IPR000713">
    <property type="entry name" value="Mur_ligase_N"/>
</dbReference>
<evidence type="ECO:0000256" key="3">
    <source>
        <dbReference type="ARBA" id="ARBA00022960"/>
    </source>
</evidence>
<feature type="domain" description="Mur ligase C-terminal" evidence="10">
    <location>
        <begin position="327"/>
        <end position="451"/>
    </location>
</feature>
<dbReference type="InterPro" id="IPR013221">
    <property type="entry name" value="Mur_ligase_cen"/>
</dbReference>
<evidence type="ECO:0000256" key="5">
    <source>
        <dbReference type="ARBA" id="ARBA00023306"/>
    </source>
</evidence>
<name>A0A9X3U0C7_9PROT</name>
<dbReference type="GO" id="GO:0005737">
    <property type="term" value="C:cytoplasm"/>
    <property type="evidence" value="ECO:0007669"/>
    <property type="project" value="UniProtKB-SubCell"/>
</dbReference>
<keyword evidence="5 7" id="KW-0131">Cell cycle</keyword>
<feature type="binding site" evidence="7">
    <location>
        <position position="179"/>
    </location>
    <ligand>
        <name>UDP-N-acetyl-alpha-D-muramoyl-L-alanyl-D-glutamate</name>
        <dbReference type="ChEBI" id="CHEBI:83900"/>
    </ligand>
</feature>
<evidence type="ECO:0000313" key="13">
    <source>
        <dbReference type="Proteomes" id="UP001141619"/>
    </source>
</evidence>
<sequence>MLLSDLIEENGKAQDLEITGLSSDSRAVHPGYLFAALAGTATDGARFIADAVNKGAVAVLASPDVDMPGQDVYRLTAVNPRRRFASIVARFYGPQPGTIAAVTGTNGKTSVASFMRQIWQQLGYPAASIGTLGVMADGYEIPGGLTTPDPVTLHKTLSDLKARGIEHVACEASSHGLAQYRLDGLQIRAAAFTNLTRDHMDYHGTEEDYFFSKARLFGDLLRPGGTAVLNMDDPHAAELESLCWARGHRIIRVGTHDGDLRLLSRVPEDGGQALTIGYEGTVYDIQLPLAGGFQAQNALVAAALAMACGAEPQAAIRALQHLTSVPGRLELAARHPSGASIYVDYAHTPDALSTVLTALRPHVRGKLALVFGCGGDRDRGKRPLMGDIAAALADRVYVTDDNPRSEDPDSIRAAILAAVPTARDIADRRAAIQAAVSDLEAGDILVVAGKGHEQGQIIGTEVRDFNDLIEVQTAVAGIGGRS</sequence>
<feature type="short sequence motif" description="Meso-diaminopimelate recognition motif" evidence="7">
    <location>
        <begin position="401"/>
        <end position="404"/>
    </location>
</feature>
<feature type="binding site" evidence="7">
    <location>
        <position position="377"/>
    </location>
    <ligand>
        <name>meso-2,6-diaminopimelate</name>
        <dbReference type="ChEBI" id="CHEBI:57791"/>
    </ligand>
</feature>
<gene>
    <name evidence="7" type="primary">murE</name>
    <name evidence="12" type="ORF">NYP16_14060</name>
</gene>
<keyword evidence="7" id="KW-0067">ATP-binding</keyword>
<dbReference type="NCBIfam" id="NF001124">
    <property type="entry name" value="PRK00139.1-2"/>
    <property type="match status" value="1"/>
</dbReference>
<feature type="domain" description="Mur ligase N-terminal catalytic" evidence="9">
    <location>
        <begin position="17"/>
        <end position="81"/>
    </location>
</feature>
<dbReference type="HAMAP" id="MF_00208">
    <property type="entry name" value="MurE"/>
    <property type="match status" value="1"/>
</dbReference>
<keyword evidence="13" id="KW-1185">Reference proteome</keyword>
<comment type="caution">
    <text evidence="7">Lacks conserved residue(s) required for the propagation of feature annotation.</text>
</comment>
<feature type="modified residue" description="N6-carboxylysine" evidence="7">
    <location>
        <position position="213"/>
    </location>
</feature>
<comment type="caution">
    <text evidence="12">The sequence shown here is derived from an EMBL/GenBank/DDBJ whole genome shotgun (WGS) entry which is preliminary data.</text>
</comment>
<keyword evidence="7" id="KW-0460">Magnesium</keyword>
<protein>
    <recommendedName>
        <fullName evidence="7">UDP-N-acetylmuramoyl-L-alanyl-D-glutamate--2,6-diaminopimelate ligase</fullName>
        <ecNumber evidence="7">6.3.2.13</ecNumber>
    </recommendedName>
    <alternativeName>
        <fullName evidence="7">Meso-A2pm-adding enzyme</fullName>
    </alternativeName>
    <alternativeName>
        <fullName evidence="7">Meso-diaminopimelate-adding enzyme</fullName>
    </alternativeName>
    <alternativeName>
        <fullName evidence="7">UDP-MurNAc-L-Ala-D-Glu:meso-diaminopimelate ligase</fullName>
    </alternativeName>
    <alternativeName>
        <fullName evidence="7">UDP-MurNAc-tripeptide synthetase</fullName>
    </alternativeName>
    <alternativeName>
        <fullName evidence="7">UDP-N-acetylmuramyl-tripeptide synthetase</fullName>
    </alternativeName>
</protein>
<evidence type="ECO:0000256" key="6">
    <source>
        <dbReference type="ARBA" id="ARBA00023316"/>
    </source>
</evidence>
<dbReference type="GO" id="GO:0071555">
    <property type="term" value="P:cell wall organization"/>
    <property type="evidence" value="ECO:0007669"/>
    <property type="project" value="UniProtKB-KW"/>
</dbReference>
<dbReference type="EC" id="6.3.2.13" evidence="7"/>
<dbReference type="Gene3D" id="3.90.190.20">
    <property type="entry name" value="Mur ligase, C-terminal domain"/>
    <property type="match status" value="1"/>
</dbReference>
<feature type="binding site" evidence="7">
    <location>
        <position position="453"/>
    </location>
    <ligand>
        <name>meso-2,6-diaminopimelate</name>
        <dbReference type="ChEBI" id="CHEBI:57791"/>
    </ligand>
</feature>
<dbReference type="InterPro" id="IPR035911">
    <property type="entry name" value="MurE/MurF_N"/>
</dbReference>
<evidence type="ECO:0000256" key="4">
    <source>
        <dbReference type="ARBA" id="ARBA00022984"/>
    </source>
</evidence>
<dbReference type="GO" id="GO:0000287">
    <property type="term" value="F:magnesium ion binding"/>
    <property type="evidence" value="ECO:0007669"/>
    <property type="project" value="UniProtKB-UniRule"/>
</dbReference>
<comment type="pathway">
    <text evidence="7 8">Cell wall biogenesis; peptidoglycan biosynthesis.</text>
</comment>
<organism evidence="12 13">
    <name type="scientific">Govanella unica</name>
    <dbReference type="NCBI Taxonomy" id="2975056"/>
    <lineage>
        <taxon>Bacteria</taxon>
        <taxon>Pseudomonadati</taxon>
        <taxon>Pseudomonadota</taxon>
        <taxon>Alphaproteobacteria</taxon>
        <taxon>Emcibacterales</taxon>
        <taxon>Govanellaceae</taxon>
        <taxon>Govanella</taxon>
    </lineage>
</organism>
<evidence type="ECO:0000259" key="10">
    <source>
        <dbReference type="Pfam" id="PF02875"/>
    </source>
</evidence>
<evidence type="ECO:0000256" key="8">
    <source>
        <dbReference type="RuleBase" id="RU004135"/>
    </source>
</evidence>
<dbReference type="AlphaFoldDB" id="A0A9X3U0C7"/>
<dbReference type="NCBIfam" id="TIGR01085">
    <property type="entry name" value="murE"/>
    <property type="match status" value="1"/>
</dbReference>
<feature type="domain" description="Mur ligase central" evidence="11">
    <location>
        <begin position="102"/>
        <end position="305"/>
    </location>
</feature>
<accession>A0A9X3U0C7</accession>
<keyword evidence="6 7" id="KW-0961">Cell wall biogenesis/degradation</keyword>
<evidence type="ECO:0000313" key="12">
    <source>
        <dbReference type="EMBL" id="MDA5195073.1"/>
    </source>
</evidence>
<dbReference type="GO" id="GO:0009252">
    <property type="term" value="P:peptidoglycan biosynthetic process"/>
    <property type="evidence" value="ECO:0007669"/>
    <property type="project" value="UniProtKB-UniRule"/>
</dbReference>
<feature type="binding site" evidence="7">
    <location>
        <begin position="146"/>
        <end position="147"/>
    </location>
    <ligand>
        <name>UDP-N-acetyl-alpha-D-muramoyl-L-alanyl-D-glutamate</name>
        <dbReference type="ChEBI" id="CHEBI:83900"/>
    </ligand>
</feature>
<evidence type="ECO:0000256" key="7">
    <source>
        <dbReference type="HAMAP-Rule" id="MF_00208"/>
    </source>
</evidence>
<dbReference type="EMBL" id="JANWOI010000005">
    <property type="protein sequence ID" value="MDA5195073.1"/>
    <property type="molecule type" value="Genomic_DNA"/>
</dbReference>
<comment type="catalytic activity">
    <reaction evidence="7">
        <text>UDP-N-acetyl-alpha-D-muramoyl-L-alanyl-D-glutamate + meso-2,6-diaminopimelate + ATP = UDP-N-acetyl-alpha-D-muramoyl-L-alanyl-gamma-D-glutamyl-meso-2,6-diaminopimelate + ADP + phosphate + H(+)</text>
        <dbReference type="Rhea" id="RHEA:23676"/>
        <dbReference type="ChEBI" id="CHEBI:15378"/>
        <dbReference type="ChEBI" id="CHEBI:30616"/>
        <dbReference type="ChEBI" id="CHEBI:43474"/>
        <dbReference type="ChEBI" id="CHEBI:57791"/>
        <dbReference type="ChEBI" id="CHEBI:83900"/>
        <dbReference type="ChEBI" id="CHEBI:83905"/>
        <dbReference type="ChEBI" id="CHEBI:456216"/>
        <dbReference type="EC" id="6.3.2.13"/>
    </reaction>
</comment>
<dbReference type="SUPFAM" id="SSF53623">
    <property type="entry name" value="MurD-like peptide ligases, catalytic domain"/>
    <property type="match status" value="1"/>
</dbReference>
<keyword evidence="7 12" id="KW-0436">Ligase</keyword>
<dbReference type="InterPro" id="IPR004101">
    <property type="entry name" value="Mur_ligase_C"/>
</dbReference>
<dbReference type="GO" id="GO:0008360">
    <property type="term" value="P:regulation of cell shape"/>
    <property type="evidence" value="ECO:0007669"/>
    <property type="project" value="UniProtKB-KW"/>
</dbReference>
<comment type="cofactor">
    <cofactor evidence="7">
        <name>Mg(2+)</name>
        <dbReference type="ChEBI" id="CHEBI:18420"/>
    </cofactor>
</comment>
<dbReference type="Pfam" id="PF02875">
    <property type="entry name" value="Mur_ligase_C"/>
    <property type="match status" value="1"/>
</dbReference>
<evidence type="ECO:0000259" key="9">
    <source>
        <dbReference type="Pfam" id="PF01225"/>
    </source>
</evidence>
<feature type="binding site" evidence="7">
    <location>
        <begin position="401"/>
        <end position="404"/>
    </location>
    <ligand>
        <name>meso-2,6-diaminopimelate</name>
        <dbReference type="ChEBI" id="CHEBI:57791"/>
    </ligand>
</feature>
<evidence type="ECO:0000256" key="1">
    <source>
        <dbReference type="ARBA" id="ARBA00005898"/>
    </source>
</evidence>
<reference evidence="12" key="2">
    <citation type="journal article" date="2023" name="Syst. Appl. Microbiol.">
        <title>Govania unica gen. nov., sp. nov., a rare biosphere bacterium that represents a novel family in the class Alphaproteobacteria.</title>
        <authorList>
            <person name="Vandamme P."/>
            <person name="Peeters C."/>
            <person name="Hettiarachchi A."/>
            <person name="Cnockaert M."/>
            <person name="Carlier A."/>
        </authorList>
    </citation>
    <scope>NUCLEOTIDE SEQUENCE</scope>
    <source>
        <strain evidence="12">LMG 31809</strain>
    </source>
</reference>
<dbReference type="GO" id="GO:0051301">
    <property type="term" value="P:cell division"/>
    <property type="evidence" value="ECO:0007669"/>
    <property type="project" value="UniProtKB-KW"/>
</dbReference>
<keyword evidence="7" id="KW-0963">Cytoplasm</keyword>
<feature type="binding site" evidence="7">
    <location>
        <position position="173"/>
    </location>
    <ligand>
        <name>UDP-N-acetyl-alpha-D-muramoyl-L-alanyl-D-glutamate</name>
        <dbReference type="ChEBI" id="CHEBI:83900"/>
    </ligand>
</feature>
<dbReference type="GO" id="GO:0005524">
    <property type="term" value="F:ATP binding"/>
    <property type="evidence" value="ECO:0007669"/>
    <property type="project" value="UniProtKB-UniRule"/>
</dbReference>
<feature type="binding site" evidence="7">
    <location>
        <position position="449"/>
    </location>
    <ligand>
        <name>meso-2,6-diaminopimelate</name>
        <dbReference type="ChEBI" id="CHEBI:57791"/>
    </ligand>
</feature>
<feature type="binding site" evidence="7">
    <location>
        <position position="181"/>
    </location>
    <ligand>
        <name>UDP-N-acetyl-alpha-D-muramoyl-L-alanyl-D-glutamate</name>
        <dbReference type="ChEBI" id="CHEBI:83900"/>
    </ligand>
</feature>
<dbReference type="Proteomes" id="UP001141619">
    <property type="component" value="Unassembled WGS sequence"/>
</dbReference>
<keyword evidence="2 7" id="KW-0132">Cell division</keyword>
<dbReference type="Pfam" id="PF01225">
    <property type="entry name" value="Mur_ligase"/>
    <property type="match status" value="1"/>
</dbReference>
<dbReference type="Gene3D" id="3.40.1390.10">
    <property type="entry name" value="MurE/MurF, N-terminal domain"/>
    <property type="match status" value="1"/>
</dbReference>
<dbReference type="Gene3D" id="3.40.1190.10">
    <property type="entry name" value="Mur-like, catalytic domain"/>
    <property type="match status" value="1"/>
</dbReference>
<keyword evidence="3 7" id="KW-0133">Cell shape</keyword>
<dbReference type="Pfam" id="PF08245">
    <property type="entry name" value="Mur_ligase_M"/>
    <property type="match status" value="1"/>
</dbReference>
<dbReference type="SUPFAM" id="SSF63418">
    <property type="entry name" value="MurE/MurF N-terminal domain"/>
    <property type="match status" value="1"/>
</dbReference>
<proteinExistence type="inferred from homology"/>
<dbReference type="InterPro" id="IPR036565">
    <property type="entry name" value="Mur-like_cat_sf"/>
</dbReference>
<comment type="function">
    <text evidence="7">Catalyzes the addition of meso-diaminopimelic acid to the nucleotide precursor UDP-N-acetylmuramoyl-L-alanyl-D-glutamate (UMAG) in the biosynthesis of bacterial cell-wall peptidoglycan.</text>
</comment>
<comment type="subcellular location">
    <subcellularLocation>
        <location evidence="7 8">Cytoplasm</location>
    </subcellularLocation>
</comment>
<comment type="similarity">
    <text evidence="1 7">Belongs to the MurCDEF family. MurE subfamily.</text>
</comment>
<dbReference type="SUPFAM" id="SSF53244">
    <property type="entry name" value="MurD-like peptide ligases, peptide-binding domain"/>
    <property type="match status" value="1"/>
</dbReference>
<keyword evidence="4 7" id="KW-0573">Peptidoglycan synthesis</keyword>
<keyword evidence="7" id="KW-0547">Nucleotide-binding</keyword>
<comment type="PTM">
    <text evidence="7">Carboxylation is probably crucial for Mg(2+) binding and, consequently, for the gamma-phosphate positioning of ATP.</text>
</comment>
<feature type="binding site" evidence="7">
    <location>
        <begin position="104"/>
        <end position="110"/>
    </location>
    <ligand>
        <name>ATP</name>
        <dbReference type="ChEBI" id="CHEBI:30616"/>
    </ligand>
</feature>
<evidence type="ECO:0000256" key="2">
    <source>
        <dbReference type="ARBA" id="ARBA00022618"/>
    </source>
</evidence>
<dbReference type="InterPro" id="IPR005761">
    <property type="entry name" value="UDP-N-AcMur-Glu-dNH2Pim_ligase"/>
</dbReference>
<dbReference type="GO" id="GO:0008765">
    <property type="term" value="F:UDP-N-acetylmuramoylalanyl-D-glutamate-2,6-diaminopimelate ligase activity"/>
    <property type="evidence" value="ECO:0007669"/>
    <property type="project" value="UniProtKB-UniRule"/>
</dbReference>
<dbReference type="PANTHER" id="PTHR23135">
    <property type="entry name" value="MUR LIGASE FAMILY MEMBER"/>
    <property type="match status" value="1"/>
</dbReference>
<dbReference type="NCBIfam" id="NF001126">
    <property type="entry name" value="PRK00139.1-4"/>
    <property type="match status" value="1"/>
</dbReference>
<evidence type="ECO:0000259" key="11">
    <source>
        <dbReference type="Pfam" id="PF08245"/>
    </source>
</evidence>
<dbReference type="RefSeq" id="WP_274944786.1">
    <property type="nucleotide sequence ID" value="NZ_JANWOI010000005.1"/>
</dbReference>
<feature type="binding site" evidence="7">
    <location>
        <position position="25"/>
    </location>
    <ligand>
        <name>UDP-N-acetyl-alpha-D-muramoyl-L-alanyl-D-glutamate</name>
        <dbReference type="ChEBI" id="CHEBI:83900"/>
    </ligand>
</feature>
<reference evidence="12" key="1">
    <citation type="submission" date="2022-08" db="EMBL/GenBank/DDBJ databases">
        <authorList>
            <person name="Vandamme P."/>
            <person name="Hettiarachchi A."/>
            <person name="Peeters C."/>
            <person name="Cnockaert M."/>
            <person name="Carlier A."/>
        </authorList>
    </citation>
    <scope>NUCLEOTIDE SEQUENCE</scope>
    <source>
        <strain evidence="12">LMG 31809</strain>
    </source>
</reference>